<keyword evidence="3" id="KW-1185">Reference proteome</keyword>
<protein>
    <submittedName>
        <fullName evidence="2">Uncharacterized protein</fullName>
    </submittedName>
</protein>
<evidence type="ECO:0000313" key="2">
    <source>
        <dbReference type="EMBL" id="EEA20512.1"/>
    </source>
</evidence>
<dbReference type="AlphaFoldDB" id="B6QRS0"/>
<organism evidence="2 3">
    <name type="scientific">Talaromyces marneffei (strain ATCC 18224 / CBS 334.59 / QM 7333)</name>
    <name type="common">Penicillium marneffei</name>
    <dbReference type="NCBI Taxonomy" id="441960"/>
    <lineage>
        <taxon>Eukaryota</taxon>
        <taxon>Fungi</taxon>
        <taxon>Dikarya</taxon>
        <taxon>Ascomycota</taxon>
        <taxon>Pezizomycotina</taxon>
        <taxon>Eurotiomycetes</taxon>
        <taxon>Eurotiomycetidae</taxon>
        <taxon>Eurotiales</taxon>
        <taxon>Trichocomaceae</taxon>
        <taxon>Talaromyces</taxon>
        <taxon>Talaromyces sect. Talaromyces</taxon>
    </lineage>
</organism>
<feature type="region of interest" description="Disordered" evidence="1">
    <location>
        <begin position="1"/>
        <end position="37"/>
    </location>
</feature>
<reference evidence="3" key="1">
    <citation type="journal article" date="2015" name="Genome Announc.">
        <title>Genome sequence of the AIDS-associated pathogen Penicillium marneffei (ATCC18224) and its near taxonomic relative Talaromyces stipitatus (ATCC10500).</title>
        <authorList>
            <person name="Nierman W.C."/>
            <person name="Fedorova-Abrams N.D."/>
            <person name="Andrianopoulos A."/>
        </authorList>
    </citation>
    <scope>NUCLEOTIDE SEQUENCE [LARGE SCALE GENOMIC DNA]</scope>
    <source>
        <strain evidence="3">ATCC 18224 / CBS 334.59 / QM 7333</strain>
    </source>
</reference>
<proteinExistence type="predicted"/>
<sequence length="61" mass="6430">MASQSPTPAAFGAVPEFEQQQQQRQQEQSTSGLRALSATASLSPASQFLGRAFASTSECQP</sequence>
<dbReference type="VEuPathDB" id="FungiDB:PMAA_043460"/>
<name>B6QRS0_TALMQ</name>
<evidence type="ECO:0000313" key="3">
    <source>
        <dbReference type="Proteomes" id="UP000001294"/>
    </source>
</evidence>
<evidence type="ECO:0000256" key="1">
    <source>
        <dbReference type="SAM" id="MobiDB-lite"/>
    </source>
</evidence>
<dbReference type="HOGENOM" id="CLU_2923369_0_0_1"/>
<dbReference type="Proteomes" id="UP000001294">
    <property type="component" value="Unassembled WGS sequence"/>
</dbReference>
<accession>B6QRS0</accession>
<feature type="compositionally biased region" description="Low complexity" evidence="1">
    <location>
        <begin position="18"/>
        <end position="37"/>
    </location>
</feature>
<gene>
    <name evidence="2" type="ORF">PMAA_043460</name>
</gene>
<dbReference type="EMBL" id="DS995904">
    <property type="protein sequence ID" value="EEA20512.1"/>
    <property type="molecule type" value="Genomic_DNA"/>
</dbReference>